<dbReference type="AlphaFoldDB" id="A0A1F7USJ5"/>
<gene>
    <name evidence="3" type="ORF">A3B21_03525</name>
</gene>
<evidence type="ECO:0000256" key="1">
    <source>
        <dbReference type="SAM" id="Phobius"/>
    </source>
</evidence>
<protein>
    <recommendedName>
        <fullName evidence="5">CopC domain-containing protein</fullName>
    </recommendedName>
</protein>
<keyword evidence="1" id="KW-0812">Transmembrane</keyword>
<evidence type="ECO:0000256" key="2">
    <source>
        <dbReference type="SAM" id="SignalP"/>
    </source>
</evidence>
<keyword evidence="1" id="KW-1133">Transmembrane helix</keyword>
<evidence type="ECO:0000313" key="4">
    <source>
        <dbReference type="Proteomes" id="UP000176897"/>
    </source>
</evidence>
<feature type="transmembrane region" description="Helical" evidence="1">
    <location>
        <begin position="158"/>
        <end position="176"/>
    </location>
</feature>
<reference evidence="3 4" key="1">
    <citation type="journal article" date="2016" name="Nat. Commun.">
        <title>Thousands of microbial genomes shed light on interconnected biogeochemical processes in an aquifer system.</title>
        <authorList>
            <person name="Anantharaman K."/>
            <person name="Brown C.T."/>
            <person name="Hug L.A."/>
            <person name="Sharon I."/>
            <person name="Castelle C.J."/>
            <person name="Probst A.J."/>
            <person name="Thomas B.C."/>
            <person name="Singh A."/>
            <person name="Wilkins M.J."/>
            <person name="Karaoz U."/>
            <person name="Brodie E.L."/>
            <person name="Williams K.H."/>
            <person name="Hubbard S.S."/>
            <person name="Banfield J.F."/>
        </authorList>
    </citation>
    <scope>NUCLEOTIDE SEQUENCE [LARGE SCALE GENOMIC DNA]</scope>
</reference>
<dbReference type="EMBL" id="MGEJ01000008">
    <property type="protein sequence ID" value="OGL81261.1"/>
    <property type="molecule type" value="Genomic_DNA"/>
</dbReference>
<proteinExistence type="predicted"/>
<sequence length="184" mass="19948">MKLKIATLSVITYLLFSAISAHAQASPPSTFHIISPAPGEVIVSNKVSVLVNVSQDFLLGKDGYIFLWLDTLERTPENARITSEIQYIFDNVPSGLHTLYGELVRAGQSSFEPKSEVKVEFETIDEEIKPVATSADTGNEAPPEANGGLFIPPGKSNATIVIILIILAVAILWYVFGRSSKKTS</sequence>
<feature type="chain" id="PRO_5009533127" description="CopC domain-containing protein" evidence="2">
    <location>
        <begin position="24"/>
        <end position="184"/>
    </location>
</feature>
<keyword evidence="1" id="KW-0472">Membrane</keyword>
<organism evidence="3 4">
    <name type="scientific">Candidatus Uhrbacteria bacterium RIFCSPLOWO2_01_FULL_47_24</name>
    <dbReference type="NCBI Taxonomy" id="1802401"/>
    <lineage>
        <taxon>Bacteria</taxon>
        <taxon>Candidatus Uhriibacteriota</taxon>
    </lineage>
</organism>
<evidence type="ECO:0000313" key="3">
    <source>
        <dbReference type="EMBL" id="OGL81261.1"/>
    </source>
</evidence>
<comment type="caution">
    <text evidence="3">The sequence shown here is derived from an EMBL/GenBank/DDBJ whole genome shotgun (WGS) entry which is preliminary data.</text>
</comment>
<dbReference type="Proteomes" id="UP000176897">
    <property type="component" value="Unassembled WGS sequence"/>
</dbReference>
<feature type="signal peptide" evidence="2">
    <location>
        <begin position="1"/>
        <end position="23"/>
    </location>
</feature>
<evidence type="ECO:0008006" key="5">
    <source>
        <dbReference type="Google" id="ProtNLM"/>
    </source>
</evidence>
<keyword evidence="2" id="KW-0732">Signal</keyword>
<name>A0A1F7USJ5_9BACT</name>
<accession>A0A1F7USJ5</accession>
<dbReference type="STRING" id="1802401.A3B21_03525"/>